<dbReference type="GO" id="GO:0042760">
    <property type="term" value="P:very long-chain fatty acid catabolic process"/>
    <property type="evidence" value="ECO:0007669"/>
    <property type="project" value="TreeGrafter"/>
</dbReference>
<comment type="similarity">
    <text evidence="1">Belongs to the ABC transporter superfamily. ABCD family. Peroxisomal fatty acyl CoA transporter (TC 3.A.1.203) subfamily.</text>
</comment>
<gene>
    <name evidence="6" type="ORF">CTOB1V02_LOCUS4519</name>
</gene>
<dbReference type="InterPro" id="IPR003439">
    <property type="entry name" value="ABC_transporter-like_ATP-bd"/>
</dbReference>
<keyword evidence="2" id="KW-0813">Transport</keyword>
<dbReference type="GO" id="GO:0007031">
    <property type="term" value="P:peroxisome organization"/>
    <property type="evidence" value="ECO:0007669"/>
    <property type="project" value="TreeGrafter"/>
</dbReference>
<dbReference type="GO" id="GO:0016887">
    <property type="term" value="F:ATP hydrolysis activity"/>
    <property type="evidence" value="ECO:0007669"/>
    <property type="project" value="InterPro"/>
</dbReference>
<dbReference type="PANTHER" id="PTHR11384:SF67">
    <property type="entry name" value="ATP-BINDING CASSETTE SUB-FAMILY D MEMBER 1"/>
    <property type="match status" value="1"/>
</dbReference>
<dbReference type="GO" id="GO:0005778">
    <property type="term" value="C:peroxisomal membrane"/>
    <property type="evidence" value="ECO:0007669"/>
    <property type="project" value="TreeGrafter"/>
</dbReference>
<dbReference type="InterPro" id="IPR017871">
    <property type="entry name" value="ABC_transporter-like_CS"/>
</dbReference>
<evidence type="ECO:0000256" key="4">
    <source>
        <dbReference type="ARBA" id="ARBA00022989"/>
    </source>
</evidence>
<reference evidence="6" key="1">
    <citation type="submission" date="2020-11" db="EMBL/GenBank/DDBJ databases">
        <authorList>
            <person name="Tran Van P."/>
        </authorList>
    </citation>
    <scope>NUCLEOTIDE SEQUENCE</scope>
</reference>
<dbReference type="PROSITE" id="PS00211">
    <property type="entry name" value="ABC_TRANSPORTER_1"/>
    <property type="match status" value="1"/>
</dbReference>
<sequence>MIEGRVLHPPDNRIILVDVPIVTPAADVVVPSVNLTLTPKMHLLITGPNGCGKSSLFRIISGLWPVYKGTLYRPPSTKLFYIPQRPYMSLGTLRDQVIYPDTHEDMLARGLSDRDLEGLLAIVHLKHIVSREGGWDARRDWKDVLSGGEKQRMAISRIFYHRPTYALLEECTSAVSIDVEGAIYQRAKDEGITLLTTLSLEVPFTRPTVLLWKLEELDMNTRMTLKEEKEKLETQLSGIPQMQERLKELCSVLGEESVLVDPQDVRGEMEVLDDSSCSSLSD</sequence>
<evidence type="ECO:0000256" key="1">
    <source>
        <dbReference type="ARBA" id="ARBA00008575"/>
    </source>
</evidence>
<dbReference type="PROSITE" id="PS50893">
    <property type="entry name" value="ABC_TRANSPORTER_2"/>
    <property type="match status" value="1"/>
</dbReference>
<evidence type="ECO:0000313" key="6">
    <source>
        <dbReference type="EMBL" id="CAD7226602.1"/>
    </source>
</evidence>
<evidence type="ECO:0000256" key="2">
    <source>
        <dbReference type="ARBA" id="ARBA00022448"/>
    </source>
</evidence>
<dbReference type="InterPro" id="IPR027417">
    <property type="entry name" value="P-loop_NTPase"/>
</dbReference>
<dbReference type="Pfam" id="PF00005">
    <property type="entry name" value="ABC_tran"/>
    <property type="match status" value="1"/>
</dbReference>
<dbReference type="GO" id="GO:0042626">
    <property type="term" value="F:ATPase-coupled transmembrane transporter activity"/>
    <property type="evidence" value="ECO:0007669"/>
    <property type="project" value="TreeGrafter"/>
</dbReference>
<dbReference type="EMBL" id="OB660871">
    <property type="protein sequence ID" value="CAD7226602.1"/>
    <property type="molecule type" value="Genomic_DNA"/>
</dbReference>
<proteinExistence type="inferred from homology"/>
<organism evidence="6">
    <name type="scientific">Cyprideis torosa</name>
    <dbReference type="NCBI Taxonomy" id="163714"/>
    <lineage>
        <taxon>Eukaryota</taxon>
        <taxon>Metazoa</taxon>
        <taxon>Ecdysozoa</taxon>
        <taxon>Arthropoda</taxon>
        <taxon>Crustacea</taxon>
        <taxon>Oligostraca</taxon>
        <taxon>Ostracoda</taxon>
        <taxon>Podocopa</taxon>
        <taxon>Podocopida</taxon>
        <taxon>Cytherocopina</taxon>
        <taxon>Cytheroidea</taxon>
        <taxon>Cytherideidae</taxon>
        <taxon>Cyprideis</taxon>
    </lineage>
</organism>
<dbReference type="SUPFAM" id="SSF52540">
    <property type="entry name" value="P-loop containing nucleoside triphosphate hydrolases"/>
    <property type="match status" value="1"/>
</dbReference>
<dbReference type="AlphaFoldDB" id="A0A7R8WD58"/>
<dbReference type="OrthoDB" id="422637at2759"/>
<dbReference type="GO" id="GO:0005524">
    <property type="term" value="F:ATP binding"/>
    <property type="evidence" value="ECO:0007669"/>
    <property type="project" value="InterPro"/>
</dbReference>
<accession>A0A7R8WD58</accession>
<keyword evidence="3" id="KW-0812">Transmembrane</keyword>
<protein>
    <submittedName>
        <fullName evidence="6">Uncharacterized protein</fullName>
    </submittedName>
</protein>
<dbReference type="GO" id="GO:0005324">
    <property type="term" value="F:long-chain fatty acid transmembrane transporter activity"/>
    <property type="evidence" value="ECO:0007669"/>
    <property type="project" value="TreeGrafter"/>
</dbReference>
<dbReference type="GO" id="GO:0015910">
    <property type="term" value="P:long-chain fatty acid import into peroxisome"/>
    <property type="evidence" value="ECO:0007669"/>
    <property type="project" value="TreeGrafter"/>
</dbReference>
<dbReference type="InterPro" id="IPR050835">
    <property type="entry name" value="ABC_transporter_sub-D"/>
</dbReference>
<evidence type="ECO:0000256" key="5">
    <source>
        <dbReference type="ARBA" id="ARBA00023136"/>
    </source>
</evidence>
<dbReference type="CDD" id="cd03223">
    <property type="entry name" value="ABCD_peroxisomal_ALDP"/>
    <property type="match status" value="1"/>
</dbReference>
<dbReference type="GO" id="GO:0006635">
    <property type="term" value="P:fatty acid beta-oxidation"/>
    <property type="evidence" value="ECO:0007669"/>
    <property type="project" value="TreeGrafter"/>
</dbReference>
<evidence type="ECO:0000256" key="3">
    <source>
        <dbReference type="ARBA" id="ARBA00022692"/>
    </source>
</evidence>
<dbReference type="PANTHER" id="PTHR11384">
    <property type="entry name" value="ATP-BINDING CASSETTE, SUB-FAMILY D MEMBER"/>
    <property type="match status" value="1"/>
</dbReference>
<keyword evidence="5" id="KW-0472">Membrane</keyword>
<name>A0A7R8WD58_9CRUS</name>
<keyword evidence="4" id="KW-1133">Transmembrane helix</keyword>
<dbReference type="Gene3D" id="3.40.50.300">
    <property type="entry name" value="P-loop containing nucleotide triphosphate hydrolases"/>
    <property type="match status" value="1"/>
</dbReference>